<reference evidence="3" key="4">
    <citation type="submission" date="2015-06" db="UniProtKB">
        <authorList>
            <consortium name="EnsemblMetazoa"/>
        </authorList>
    </citation>
    <scope>IDENTIFICATION</scope>
</reference>
<reference evidence="2 4" key="1">
    <citation type="journal article" date="2010" name="BMC Genomics">
        <title>Combination of measures distinguishes pre-miRNAs from other stem-loops in the genome of the newly sequenced Anopheles darlingi.</title>
        <authorList>
            <person name="Mendes N.D."/>
            <person name="Freitas A.T."/>
            <person name="Vasconcelos A.T."/>
            <person name="Sagot M.F."/>
        </authorList>
    </citation>
    <scope>NUCLEOTIDE SEQUENCE</scope>
</reference>
<evidence type="ECO:0000313" key="3">
    <source>
        <dbReference type="EnsemblMetazoa" id="ADAC001852-PA"/>
    </source>
</evidence>
<protein>
    <submittedName>
        <fullName evidence="2 3">Uncharacterized protein</fullName>
    </submittedName>
</protein>
<dbReference type="EMBL" id="ADMH02000466">
    <property type="protein sequence ID" value="ETN66362.1"/>
    <property type="molecule type" value="Genomic_DNA"/>
</dbReference>
<accession>W5JPP7</accession>
<dbReference type="Proteomes" id="UP000000673">
    <property type="component" value="Unassembled WGS sequence"/>
</dbReference>
<reference evidence="2" key="2">
    <citation type="submission" date="2010-05" db="EMBL/GenBank/DDBJ databases">
        <authorList>
            <person name="Almeida L.G."/>
            <person name="Nicolas M.F."/>
            <person name="Souza R.C."/>
            <person name="Vasconcelos A.T.R."/>
        </authorList>
    </citation>
    <scope>NUCLEOTIDE SEQUENCE</scope>
</reference>
<proteinExistence type="predicted"/>
<keyword evidence="4" id="KW-1185">Reference proteome</keyword>
<evidence type="ECO:0000313" key="4">
    <source>
        <dbReference type="Proteomes" id="UP000000673"/>
    </source>
</evidence>
<evidence type="ECO:0000256" key="1">
    <source>
        <dbReference type="SAM" id="MobiDB-lite"/>
    </source>
</evidence>
<dbReference type="VEuPathDB" id="VectorBase:ADAC001852"/>
<organism evidence="2">
    <name type="scientific">Anopheles darlingi</name>
    <name type="common">Mosquito</name>
    <dbReference type="NCBI Taxonomy" id="43151"/>
    <lineage>
        <taxon>Eukaryota</taxon>
        <taxon>Metazoa</taxon>
        <taxon>Ecdysozoa</taxon>
        <taxon>Arthropoda</taxon>
        <taxon>Hexapoda</taxon>
        <taxon>Insecta</taxon>
        <taxon>Pterygota</taxon>
        <taxon>Neoptera</taxon>
        <taxon>Endopterygota</taxon>
        <taxon>Diptera</taxon>
        <taxon>Nematocera</taxon>
        <taxon>Culicoidea</taxon>
        <taxon>Culicidae</taxon>
        <taxon>Anophelinae</taxon>
        <taxon>Anopheles</taxon>
    </lineage>
</organism>
<name>W5JPP7_ANODA</name>
<evidence type="ECO:0000313" key="2">
    <source>
        <dbReference type="EMBL" id="ETN66362.1"/>
    </source>
</evidence>
<dbReference type="EnsemblMetazoa" id="ADAC001852-RA">
    <property type="protein sequence ID" value="ADAC001852-PA"/>
    <property type="gene ID" value="ADAC001852"/>
</dbReference>
<dbReference type="AlphaFoldDB" id="W5JPP7"/>
<reference evidence="2" key="3">
    <citation type="journal article" date="2013" name="Nucleic Acids Res.">
        <title>The genome of Anopheles darlingi, the main neotropical malaria vector.</title>
        <authorList>
            <person name="Marinotti O."/>
            <person name="Cerqueira G.C."/>
            <person name="de Almeida L.G."/>
            <person name="Ferro M.I."/>
            <person name="Loreto E.L."/>
            <person name="Zaha A."/>
            <person name="Teixeira S.M."/>
            <person name="Wespiser A.R."/>
            <person name="Almeida E Silva A."/>
            <person name="Schlindwein A.D."/>
            <person name="Pacheco A.C."/>
            <person name="Silva A.L."/>
            <person name="Graveley B.R."/>
            <person name="Walenz B.P."/>
            <person name="Lima Bde A."/>
            <person name="Ribeiro C.A."/>
            <person name="Nunes-Silva C.G."/>
            <person name="de Carvalho C.R."/>
            <person name="Soares C.M."/>
            <person name="de Menezes C.B."/>
            <person name="Matiolli C."/>
            <person name="Caffrey D."/>
            <person name="Araujo D.A."/>
            <person name="de Oliveira D.M."/>
            <person name="Golenbock D."/>
            <person name="Grisard E.C."/>
            <person name="Fantinatti-Garboggini F."/>
            <person name="de Carvalho F.M."/>
            <person name="Barcellos F.G."/>
            <person name="Prosdocimi F."/>
            <person name="May G."/>
            <person name="Azevedo Junior G.M."/>
            <person name="Guimaraes G.M."/>
            <person name="Goldman G.H."/>
            <person name="Padilha I.Q."/>
            <person name="Batista Jda S."/>
            <person name="Ferro J.A."/>
            <person name="Ribeiro J.M."/>
            <person name="Fietto J.L."/>
            <person name="Dabbas K.M."/>
            <person name="Cerdeira L."/>
            <person name="Agnez-Lima L.F."/>
            <person name="Brocchi M."/>
            <person name="de Carvalho M.O."/>
            <person name="Teixeira Mde M."/>
            <person name="Diniz Maia Mde M."/>
            <person name="Goldman M.H."/>
            <person name="Cruz Schneider M.P."/>
            <person name="Felipe M.S."/>
            <person name="Hungria M."/>
            <person name="Nicolas M.F."/>
            <person name="Pereira M."/>
            <person name="Montes M.A."/>
            <person name="Cantao M.E."/>
            <person name="Vincentz M."/>
            <person name="Rafael M.S."/>
            <person name="Silverman N."/>
            <person name="Stoco P.H."/>
            <person name="Souza R.C."/>
            <person name="Vicentini R."/>
            <person name="Gazzinelli R.T."/>
            <person name="Neves Rde O."/>
            <person name="Silva R."/>
            <person name="Astolfi-Filho S."/>
            <person name="Maciel T.E."/>
            <person name="Urmenyi T.P."/>
            <person name="Tadei W.P."/>
            <person name="Camargo E.P."/>
            <person name="de Vasconcelos A.T."/>
        </authorList>
    </citation>
    <scope>NUCLEOTIDE SEQUENCE</scope>
</reference>
<dbReference type="HOGENOM" id="CLU_2777946_0_0_1"/>
<sequence>MQQPARYWQWSAPPGRDKFFRAVFPRQPLSTHRRAFVGSNLVGSSSGIRSDPAEIPSPEVSPSVDRDNL</sequence>
<gene>
    <name evidence="2" type="ORF">AND_001852</name>
</gene>
<feature type="region of interest" description="Disordered" evidence="1">
    <location>
        <begin position="40"/>
        <end position="69"/>
    </location>
</feature>